<keyword evidence="2" id="KW-1185">Reference proteome</keyword>
<evidence type="ECO:0000313" key="2">
    <source>
        <dbReference type="Proteomes" id="UP000593560"/>
    </source>
</evidence>
<evidence type="ECO:0000313" key="1">
    <source>
        <dbReference type="EMBL" id="MBA0801015.1"/>
    </source>
</evidence>
<comment type="caution">
    <text evidence="1">The sequence shown here is derived from an EMBL/GenBank/DDBJ whole genome shotgun (WGS) entry which is preliminary data.</text>
</comment>
<dbReference type="Proteomes" id="UP000593560">
    <property type="component" value="Unassembled WGS sequence"/>
</dbReference>
<gene>
    <name evidence="1" type="ORF">Gohar_011408</name>
</gene>
<dbReference type="EMBL" id="JABFAD010000006">
    <property type="protein sequence ID" value="MBA0801015.1"/>
    <property type="molecule type" value="Genomic_DNA"/>
</dbReference>
<dbReference type="AlphaFoldDB" id="A0A7J9GW56"/>
<name>A0A7J9GW56_9ROSI</name>
<protein>
    <submittedName>
        <fullName evidence="1">Uncharacterized protein</fullName>
    </submittedName>
</protein>
<proteinExistence type="predicted"/>
<accession>A0A7J9GW56</accession>
<sequence>MAKGEKGFASARGVLRNQMGCLFYMDEDMIECYTDSLKVIKAIEDRQSTVYNLALVRRIKQMLK</sequence>
<organism evidence="1 2">
    <name type="scientific">Gossypium harknessii</name>
    <dbReference type="NCBI Taxonomy" id="34285"/>
    <lineage>
        <taxon>Eukaryota</taxon>
        <taxon>Viridiplantae</taxon>
        <taxon>Streptophyta</taxon>
        <taxon>Embryophyta</taxon>
        <taxon>Tracheophyta</taxon>
        <taxon>Spermatophyta</taxon>
        <taxon>Magnoliopsida</taxon>
        <taxon>eudicotyledons</taxon>
        <taxon>Gunneridae</taxon>
        <taxon>Pentapetalae</taxon>
        <taxon>rosids</taxon>
        <taxon>malvids</taxon>
        <taxon>Malvales</taxon>
        <taxon>Malvaceae</taxon>
        <taxon>Malvoideae</taxon>
        <taxon>Gossypium</taxon>
    </lineage>
</organism>
<reference evidence="1 2" key="1">
    <citation type="journal article" date="2019" name="Genome Biol. Evol.">
        <title>Insights into the evolution of the New World diploid cottons (Gossypium, subgenus Houzingenia) based on genome sequencing.</title>
        <authorList>
            <person name="Grover C.E."/>
            <person name="Arick M.A. 2nd"/>
            <person name="Thrash A."/>
            <person name="Conover J.L."/>
            <person name="Sanders W.S."/>
            <person name="Peterson D.G."/>
            <person name="Frelichowski J.E."/>
            <person name="Scheffler J.A."/>
            <person name="Scheffler B.E."/>
            <person name="Wendel J.F."/>
        </authorList>
    </citation>
    <scope>NUCLEOTIDE SEQUENCE [LARGE SCALE GENOMIC DNA]</scope>
    <source>
        <strain evidence="1">0</strain>
        <tissue evidence="1">Leaf</tissue>
    </source>
</reference>